<sequence length="255" mass="28206">MGMRQAMGSTWWRMRVLRIRVHRPGRVRLTGRQWMWLVVFAATTVLVAVGVGLPSPPRTVDWTAVATARSRLARLTVLDRRPAHDVGYDRDAFGPAWTDAADVRGGGNSCDTRNDILSRDLAVTARIAIESCPRAVAAGTFVSPYTGRPISFRRGRGSAAVQIDHVVPLSYAWDLGAAQWPRPRRWAFANDPSNLLAVDADSNQNKSDSEPARWMPRLRGFHCQYAIAFIRVLDGYRLPVDAPSRSVLATALATC</sequence>
<accession>A0ABZ2TYP2</accession>
<evidence type="ECO:0000313" key="3">
    <source>
        <dbReference type="Proteomes" id="UP001479933"/>
    </source>
</evidence>
<evidence type="ECO:0000259" key="1">
    <source>
        <dbReference type="Pfam" id="PF07510"/>
    </source>
</evidence>
<dbReference type="PANTHER" id="PTHR24094:SF15">
    <property type="entry name" value="AMP-DEPENDENT SYNTHETASE_LIGASE DOMAIN-CONTAINING PROTEIN-RELATED"/>
    <property type="match status" value="1"/>
</dbReference>
<dbReference type="RefSeq" id="WP_307825349.1">
    <property type="nucleotide sequence ID" value="NZ_CP136137.1"/>
</dbReference>
<dbReference type="Pfam" id="PF07510">
    <property type="entry name" value="GmrSD_C"/>
    <property type="match status" value="1"/>
</dbReference>
<dbReference type="GO" id="GO:0004519">
    <property type="term" value="F:endonuclease activity"/>
    <property type="evidence" value="ECO:0007669"/>
    <property type="project" value="UniProtKB-KW"/>
</dbReference>
<dbReference type="PANTHER" id="PTHR24094">
    <property type="entry name" value="SECRETED PROTEIN"/>
    <property type="match status" value="1"/>
</dbReference>
<gene>
    <name evidence="2" type="ORF">RVF87_14320</name>
</gene>
<protein>
    <submittedName>
        <fullName evidence="2">HNH endonuclease family protein</fullName>
    </submittedName>
</protein>
<keyword evidence="2" id="KW-0540">Nuclease</keyword>
<keyword evidence="3" id="KW-1185">Reference proteome</keyword>
<dbReference type="Proteomes" id="UP001479933">
    <property type="component" value="Chromosome"/>
</dbReference>
<dbReference type="InterPro" id="IPR011089">
    <property type="entry name" value="GmrSD_C"/>
</dbReference>
<keyword evidence="2" id="KW-0255">Endonuclease</keyword>
<name>A0ABZ2TYP2_9ACTN</name>
<reference evidence="2 3" key="1">
    <citation type="journal article" date="2023" name="Virus Evol.">
        <title>Computational host range prediction-The good, the bad, and the ugly.</title>
        <authorList>
            <person name="Howell A.A."/>
            <person name="Versoza C.J."/>
            <person name="Pfeifer S.P."/>
        </authorList>
    </citation>
    <scope>NUCLEOTIDE SEQUENCE [LARGE SCALE GENOMIC DNA]</scope>
    <source>
        <strain evidence="2 3">1610/1b</strain>
    </source>
</reference>
<keyword evidence="2" id="KW-0378">Hydrolase</keyword>
<organism evidence="2 3">
    <name type="scientific">Gordonia hydrophobica</name>
    <dbReference type="NCBI Taxonomy" id="40516"/>
    <lineage>
        <taxon>Bacteria</taxon>
        <taxon>Bacillati</taxon>
        <taxon>Actinomycetota</taxon>
        <taxon>Actinomycetes</taxon>
        <taxon>Mycobacteriales</taxon>
        <taxon>Gordoniaceae</taxon>
        <taxon>Gordonia</taxon>
    </lineage>
</organism>
<feature type="domain" description="GmrSD restriction endonucleases C-terminal" evidence="1">
    <location>
        <begin position="111"/>
        <end position="237"/>
    </location>
</feature>
<dbReference type="EMBL" id="CP136137">
    <property type="protein sequence ID" value="WYY06241.1"/>
    <property type="molecule type" value="Genomic_DNA"/>
</dbReference>
<evidence type="ECO:0000313" key="2">
    <source>
        <dbReference type="EMBL" id="WYY06241.1"/>
    </source>
</evidence>
<proteinExistence type="predicted"/>